<dbReference type="PANTHER" id="PTHR35337">
    <property type="entry name" value="SLR1478 PROTEIN"/>
    <property type="match status" value="1"/>
</dbReference>
<protein>
    <submittedName>
        <fullName evidence="2">Stage II sporulation protein M</fullName>
    </submittedName>
</protein>
<keyword evidence="1" id="KW-0812">Transmembrane</keyword>
<proteinExistence type="predicted"/>
<name>A0A4S4BVK8_9BACL</name>
<evidence type="ECO:0000313" key="2">
    <source>
        <dbReference type="EMBL" id="THF79181.1"/>
    </source>
</evidence>
<dbReference type="AlphaFoldDB" id="A0A4S4BVK8"/>
<dbReference type="EMBL" id="SSOB01000014">
    <property type="protein sequence ID" value="THF79181.1"/>
    <property type="molecule type" value="Genomic_DNA"/>
</dbReference>
<organism evidence="2 3">
    <name type="scientific">Cohnella fermenti</name>
    <dbReference type="NCBI Taxonomy" id="2565925"/>
    <lineage>
        <taxon>Bacteria</taxon>
        <taxon>Bacillati</taxon>
        <taxon>Bacillota</taxon>
        <taxon>Bacilli</taxon>
        <taxon>Bacillales</taxon>
        <taxon>Paenibacillaceae</taxon>
        <taxon>Cohnella</taxon>
    </lineage>
</organism>
<reference evidence="2 3" key="1">
    <citation type="submission" date="2019-04" db="EMBL/GenBank/DDBJ databases">
        <title>Cohnella sp. nov. isolated from preserved vegetables.</title>
        <authorList>
            <person name="Lin S.-Y."/>
            <person name="Hung M.-H."/>
            <person name="Young C.-C."/>
        </authorList>
    </citation>
    <scope>NUCLEOTIDE SEQUENCE [LARGE SCALE GENOMIC DNA]</scope>
    <source>
        <strain evidence="2 3">CC-MHH1044</strain>
    </source>
</reference>
<evidence type="ECO:0000256" key="1">
    <source>
        <dbReference type="SAM" id="Phobius"/>
    </source>
</evidence>
<keyword evidence="1" id="KW-1133">Transmembrane helix</keyword>
<keyword evidence="3" id="KW-1185">Reference proteome</keyword>
<dbReference type="PANTHER" id="PTHR35337:SF1">
    <property type="entry name" value="SLR1478 PROTEIN"/>
    <property type="match status" value="1"/>
</dbReference>
<feature type="transmembrane region" description="Helical" evidence="1">
    <location>
        <begin position="148"/>
        <end position="174"/>
    </location>
</feature>
<dbReference type="Pfam" id="PF01944">
    <property type="entry name" value="SpoIIM"/>
    <property type="match status" value="1"/>
</dbReference>
<accession>A0A4S4BVK8</accession>
<sequence length="222" mass="24180">MGPLFATAEEWGNKDKMFGMFRKQALKQNWVQVKPYVIFATMVFFAGVIVGAAAQGPVDWLDKQLLNLAEMSKEANEASNPQQAMFTTILWNNINASLMSMFMGFMAGIMPVATLVLNGMIMGYLFGGIADQGVNIWPIILKGILPHGLLEIPAILFACGYGVQLGITLIRGVFGALFGRTEPWAKLKVAIRGIIPAVLLVVLLLVGAAVIESTLTYWLVQT</sequence>
<dbReference type="OrthoDB" id="161024at2"/>
<feature type="transmembrane region" description="Helical" evidence="1">
    <location>
        <begin position="194"/>
        <end position="220"/>
    </location>
</feature>
<comment type="caution">
    <text evidence="2">The sequence shown here is derived from an EMBL/GenBank/DDBJ whole genome shotgun (WGS) entry which is preliminary data.</text>
</comment>
<feature type="transmembrane region" description="Helical" evidence="1">
    <location>
        <begin position="36"/>
        <end position="54"/>
    </location>
</feature>
<dbReference type="InterPro" id="IPR002798">
    <property type="entry name" value="SpoIIM-like"/>
</dbReference>
<dbReference type="Proteomes" id="UP000310636">
    <property type="component" value="Unassembled WGS sequence"/>
</dbReference>
<feature type="transmembrane region" description="Helical" evidence="1">
    <location>
        <begin position="101"/>
        <end position="127"/>
    </location>
</feature>
<keyword evidence="1" id="KW-0472">Membrane</keyword>
<gene>
    <name evidence="2" type="ORF">E6C55_13300</name>
</gene>
<evidence type="ECO:0000313" key="3">
    <source>
        <dbReference type="Proteomes" id="UP000310636"/>
    </source>
</evidence>